<dbReference type="InterPro" id="IPR036259">
    <property type="entry name" value="MFS_trans_sf"/>
</dbReference>
<reference evidence="9 10" key="1">
    <citation type="submission" date="2019-06" db="EMBL/GenBank/DDBJ databases">
        <title>Complete genome of Microbacterium foliorum M2.</title>
        <authorList>
            <person name="Cao G."/>
        </authorList>
    </citation>
    <scope>NUCLEOTIDE SEQUENCE [LARGE SCALE GENOMIC DNA]</scope>
    <source>
        <strain evidence="9 10">M2</strain>
    </source>
</reference>
<dbReference type="EMBL" id="CP041040">
    <property type="protein sequence ID" value="QDE35817.1"/>
    <property type="molecule type" value="Genomic_DNA"/>
</dbReference>
<dbReference type="PANTHER" id="PTHR23513:SF6">
    <property type="entry name" value="MAJOR FACILITATOR SUPERFAMILY ASSOCIATED DOMAIN-CONTAINING PROTEIN"/>
    <property type="match status" value="1"/>
</dbReference>
<keyword evidence="2" id="KW-1003">Cell membrane</keyword>
<evidence type="ECO:0000256" key="6">
    <source>
        <dbReference type="SAM" id="MobiDB-lite"/>
    </source>
</evidence>
<organism evidence="9 10">
    <name type="scientific">Microbacterium foliorum</name>
    <dbReference type="NCBI Taxonomy" id="104336"/>
    <lineage>
        <taxon>Bacteria</taxon>
        <taxon>Bacillati</taxon>
        <taxon>Actinomycetota</taxon>
        <taxon>Actinomycetes</taxon>
        <taxon>Micrococcales</taxon>
        <taxon>Microbacteriaceae</taxon>
        <taxon>Microbacterium</taxon>
    </lineage>
</organism>
<evidence type="ECO:0000256" key="5">
    <source>
        <dbReference type="ARBA" id="ARBA00023136"/>
    </source>
</evidence>
<dbReference type="PANTHER" id="PTHR23513">
    <property type="entry name" value="INTEGRAL MEMBRANE EFFLUX PROTEIN-RELATED"/>
    <property type="match status" value="1"/>
</dbReference>
<feature type="region of interest" description="Disordered" evidence="6">
    <location>
        <begin position="436"/>
        <end position="501"/>
    </location>
</feature>
<dbReference type="RefSeq" id="WP_140037963.1">
    <property type="nucleotide sequence ID" value="NZ_CP041040.1"/>
</dbReference>
<feature type="transmembrane region" description="Helical" evidence="7">
    <location>
        <begin position="147"/>
        <end position="170"/>
    </location>
</feature>
<comment type="subcellular location">
    <subcellularLocation>
        <location evidence="1">Cell membrane</location>
        <topology evidence="1">Multi-pass membrane protein</topology>
    </subcellularLocation>
</comment>
<evidence type="ECO:0000313" key="9">
    <source>
        <dbReference type="EMBL" id="QDE35817.1"/>
    </source>
</evidence>
<dbReference type="Proteomes" id="UP000316125">
    <property type="component" value="Chromosome"/>
</dbReference>
<protein>
    <submittedName>
        <fullName evidence="9">MFS transporter</fullName>
    </submittedName>
</protein>
<dbReference type="Gene3D" id="1.20.1250.20">
    <property type="entry name" value="MFS general substrate transporter like domains"/>
    <property type="match status" value="1"/>
</dbReference>
<keyword evidence="4 7" id="KW-1133">Transmembrane helix</keyword>
<feature type="transmembrane region" description="Helical" evidence="7">
    <location>
        <begin position="108"/>
        <end position="126"/>
    </location>
</feature>
<name>A0A4Y5YSU1_9MICO</name>
<evidence type="ECO:0000256" key="7">
    <source>
        <dbReference type="SAM" id="Phobius"/>
    </source>
</evidence>
<feature type="transmembrane region" description="Helical" evidence="7">
    <location>
        <begin position="219"/>
        <end position="241"/>
    </location>
</feature>
<feature type="compositionally biased region" description="Acidic residues" evidence="6">
    <location>
        <begin position="442"/>
        <end position="459"/>
    </location>
</feature>
<dbReference type="Pfam" id="PF07690">
    <property type="entry name" value="MFS_1"/>
    <property type="match status" value="1"/>
</dbReference>
<evidence type="ECO:0000256" key="1">
    <source>
        <dbReference type="ARBA" id="ARBA00004651"/>
    </source>
</evidence>
<feature type="transmembrane region" description="Helical" evidence="7">
    <location>
        <begin position="292"/>
        <end position="309"/>
    </location>
</feature>
<accession>A0A4Y5YSU1</accession>
<feature type="transmembrane region" description="Helical" evidence="7">
    <location>
        <begin position="75"/>
        <end position="96"/>
    </location>
</feature>
<evidence type="ECO:0000259" key="8">
    <source>
        <dbReference type="PROSITE" id="PS50850"/>
    </source>
</evidence>
<feature type="domain" description="Major facilitator superfamily (MFS) profile" evidence="8">
    <location>
        <begin position="1"/>
        <end position="428"/>
    </location>
</feature>
<feature type="transmembrane region" description="Helical" evidence="7">
    <location>
        <begin position="12"/>
        <end position="37"/>
    </location>
</feature>
<evidence type="ECO:0000256" key="4">
    <source>
        <dbReference type="ARBA" id="ARBA00022989"/>
    </source>
</evidence>
<evidence type="ECO:0000256" key="2">
    <source>
        <dbReference type="ARBA" id="ARBA00022475"/>
    </source>
</evidence>
<dbReference type="SUPFAM" id="SSF103473">
    <property type="entry name" value="MFS general substrate transporter"/>
    <property type="match status" value="1"/>
</dbReference>
<dbReference type="OrthoDB" id="7441468at2"/>
<evidence type="ECO:0000256" key="3">
    <source>
        <dbReference type="ARBA" id="ARBA00022692"/>
    </source>
</evidence>
<feature type="transmembrane region" description="Helical" evidence="7">
    <location>
        <begin position="43"/>
        <end position="63"/>
    </location>
</feature>
<feature type="transmembrane region" description="Helical" evidence="7">
    <location>
        <begin position="354"/>
        <end position="381"/>
    </location>
</feature>
<evidence type="ECO:0000313" key="10">
    <source>
        <dbReference type="Proteomes" id="UP000316125"/>
    </source>
</evidence>
<feature type="transmembrane region" description="Helical" evidence="7">
    <location>
        <begin position="315"/>
        <end position="333"/>
    </location>
</feature>
<dbReference type="GO" id="GO:0005886">
    <property type="term" value="C:plasma membrane"/>
    <property type="evidence" value="ECO:0007669"/>
    <property type="project" value="UniProtKB-SubCell"/>
</dbReference>
<dbReference type="GO" id="GO:0022857">
    <property type="term" value="F:transmembrane transporter activity"/>
    <property type="evidence" value="ECO:0007669"/>
    <property type="project" value="InterPro"/>
</dbReference>
<feature type="transmembrane region" description="Helical" evidence="7">
    <location>
        <begin position="401"/>
        <end position="422"/>
    </location>
</feature>
<keyword evidence="5 7" id="KW-0472">Membrane</keyword>
<feature type="transmembrane region" description="Helical" evidence="7">
    <location>
        <begin position="261"/>
        <end position="280"/>
    </location>
</feature>
<keyword evidence="3 7" id="KW-0812">Transmembrane</keyword>
<dbReference type="AlphaFoldDB" id="A0A4Y5YSU1"/>
<dbReference type="InterPro" id="IPR020846">
    <property type="entry name" value="MFS_dom"/>
</dbReference>
<proteinExistence type="predicted"/>
<feature type="transmembrane region" description="Helical" evidence="7">
    <location>
        <begin position="176"/>
        <end position="198"/>
    </location>
</feature>
<gene>
    <name evidence="9" type="ORF">FIV50_14085</name>
</gene>
<dbReference type="InterPro" id="IPR011701">
    <property type="entry name" value="MFS"/>
</dbReference>
<dbReference type="CDD" id="cd06173">
    <property type="entry name" value="MFS_MefA_like"/>
    <property type="match status" value="1"/>
</dbReference>
<dbReference type="PROSITE" id="PS50850">
    <property type="entry name" value="MFS"/>
    <property type="match status" value="1"/>
</dbReference>
<sequence length="501" mass="54107">MERTAAKTAFANVLVNTLIANVTTSFLWFALTFWVYIETQSVLATGIIGGAYMLFVAFFAMIFGTIVDRNRKHTVMLLSSVISAVAFLVAGVLYVWQPESALLDLGGPWFWLFSAIILFGGVIEQLRNIALSTTVTLLVPEDRRANANGLVGTVQGLAFLVTSVFSGLSIGFLGMGWTLAIAIGAMVLTFVHLLFIRIPEGTPQPDPDAKSALDFRGSVAAIRLAPGLFALIIFSTFNNLIGGVYMALMDPYGLTLFNAQMWGFALAFASTGFLIGGGLVAKFGLGAKPMRTLLLVVIAMGILGSVFMLREWWPLYVVGMWIYMALVPPVEAAEQTIIQKVVRYDRQGRVFGVAAAMEAAAAPITAFLIAPIAEFLIIPYMKTSEGQQQWEWLLGEGEARGIALICLFAGIIMVIAATLAFFTKSYRKLTELYANAPAQDPNGEDAEDAGEERDVDAAEGSEASDRATADSVAPDSRRFADAPAPLRGMPPEIPEAPESRR</sequence>